<dbReference type="AlphaFoldDB" id="A0AAD6X310"/>
<gene>
    <name evidence="1" type="ORF">C8F04DRAFT_1093537</name>
</gene>
<evidence type="ECO:0008006" key="3">
    <source>
        <dbReference type="Google" id="ProtNLM"/>
    </source>
</evidence>
<dbReference type="InterPro" id="IPR032675">
    <property type="entry name" value="LRR_dom_sf"/>
</dbReference>
<sequence>MSGAASTPAWRQAQRDHLAEICATISQLDPQFQSEVPEFLDADRRKLLAIVSSFSYNVTTVPFEIISRIFVECLPADGRVRPSPRRAPLLFAQICCRWREIALGIGQLWCSFDFTLRSAPASHRGPHREPPHAGICALHRAWCQRSSGYPLSLTLRCADGRFNFPTGFLDTIAMFAPQWERMELAFPDWLDNARSVALFAERTGGPFPALSTLALAVGSSRYVEETLGMFQNLPQLRHFRLFSGLAPSRVPIGTAPLITLELQTEVSLADCNVIFQGFPNLQHLGLLYIDFDLPAAPAPGPRPPLQSLGLGPGGSDFLALLAFPHLQRLSYSVYTSDDIAILPAFIGRSACSLTHLTLRVQALMEDFFLLQCLQVLPLLEDLRIEYWQAGSRTLCNHLQSLDIVPHLHTLSFSEPATHRYAYPPLVQMLRTRRRVRTPGGIPCLLFFDLGFTSSRVMLPYGPDAEKLGRLVEGGLRLRIHSPRFDWPEGQYIEEQLDFPRPHPSLQVGAA</sequence>
<evidence type="ECO:0000313" key="2">
    <source>
        <dbReference type="Proteomes" id="UP001218188"/>
    </source>
</evidence>
<organism evidence="1 2">
    <name type="scientific">Mycena alexandri</name>
    <dbReference type="NCBI Taxonomy" id="1745969"/>
    <lineage>
        <taxon>Eukaryota</taxon>
        <taxon>Fungi</taxon>
        <taxon>Dikarya</taxon>
        <taxon>Basidiomycota</taxon>
        <taxon>Agaricomycotina</taxon>
        <taxon>Agaricomycetes</taxon>
        <taxon>Agaricomycetidae</taxon>
        <taxon>Agaricales</taxon>
        <taxon>Marasmiineae</taxon>
        <taxon>Mycenaceae</taxon>
        <taxon>Mycena</taxon>
    </lineage>
</organism>
<dbReference type="Proteomes" id="UP001218188">
    <property type="component" value="Unassembled WGS sequence"/>
</dbReference>
<accession>A0AAD6X310</accession>
<name>A0AAD6X310_9AGAR</name>
<dbReference type="EMBL" id="JARJCM010000039">
    <property type="protein sequence ID" value="KAJ7037103.1"/>
    <property type="molecule type" value="Genomic_DNA"/>
</dbReference>
<protein>
    <recommendedName>
        <fullName evidence="3">F-box domain-containing protein</fullName>
    </recommendedName>
</protein>
<dbReference type="SUPFAM" id="SSF52047">
    <property type="entry name" value="RNI-like"/>
    <property type="match status" value="1"/>
</dbReference>
<proteinExistence type="predicted"/>
<keyword evidence="2" id="KW-1185">Reference proteome</keyword>
<reference evidence="1" key="1">
    <citation type="submission" date="2023-03" db="EMBL/GenBank/DDBJ databases">
        <title>Massive genome expansion in bonnet fungi (Mycena s.s.) driven by repeated elements and novel gene families across ecological guilds.</title>
        <authorList>
            <consortium name="Lawrence Berkeley National Laboratory"/>
            <person name="Harder C.B."/>
            <person name="Miyauchi S."/>
            <person name="Viragh M."/>
            <person name="Kuo A."/>
            <person name="Thoen E."/>
            <person name="Andreopoulos B."/>
            <person name="Lu D."/>
            <person name="Skrede I."/>
            <person name="Drula E."/>
            <person name="Henrissat B."/>
            <person name="Morin E."/>
            <person name="Kohler A."/>
            <person name="Barry K."/>
            <person name="LaButti K."/>
            <person name="Morin E."/>
            <person name="Salamov A."/>
            <person name="Lipzen A."/>
            <person name="Mereny Z."/>
            <person name="Hegedus B."/>
            <person name="Baldrian P."/>
            <person name="Stursova M."/>
            <person name="Weitz H."/>
            <person name="Taylor A."/>
            <person name="Grigoriev I.V."/>
            <person name="Nagy L.G."/>
            <person name="Martin F."/>
            <person name="Kauserud H."/>
        </authorList>
    </citation>
    <scope>NUCLEOTIDE SEQUENCE</scope>
    <source>
        <strain evidence="1">CBHHK200</strain>
    </source>
</reference>
<evidence type="ECO:0000313" key="1">
    <source>
        <dbReference type="EMBL" id="KAJ7037103.1"/>
    </source>
</evidence>
<comment type="caution">
    <text evidence="1">The sequence shown here is derived from an EMBL/GenBank/DDBJ whole genome shotgun (WGS) entry which is preliminary data.</text>
</comment>
<dbReference type="Gene3D" id="3.80.10.10">
    <property type="entry name" value="Ribonuclease Inhibitor"/>
    <property type="match status" value="1"/>
</dbReference>